<comment type="caution">
    <text evidence="1">The sequence shown here is derived from an EMBL/GenBank/DDBJ whole genome shotgun (WGS) entry which is preliminary data.</text>
</comment>
<protein>
    <submittedName>
        <fullName evidence="1">Uncharacterized protein</fullName>
    </submittedName>
</protein>
<gene>
    <name evidence="1" type="ORF">NY98_04850</name>
</gene>
<sequence>MLLWPDTHQQDLTMHVTALEESLIVHAETLIGAAFPDAEKLWISAAARWQVLGARAGLGERERGTCANMLASMEHAQGEARAA</sequence>
<dbReference type="EMBL" id="JSEY02000011">
    <property type="protein sequence ID" value="KGU54910.1"/>
    <property type="molecule type" value="Genomic_DNA"/>
</dbReference>
<dbReference type="AlphaFoldDB" id="A0AB34QBX3"/>
<evidence type="ECO:0000313" key="1">
    <source>
        <dbReference type="EMBL" id="KGU54910.1"/>
    </source>
</evidence>
<evidence type="ECO:0000313" key="2">
    <source>
        <dbReference type="Proteomes" id="UP000030585"/>
    </source>
</evidence>
<name>A0AB34QBX3_XANCI</name>
<proteinExistence type="predicted"/>
<dbReference type="Proteomes" id="UP000030585">
    <property type="component" value="Unassembled WGS sequence"/>
</dbReference>
<reference evidence="2" key="1">
    <citation type="submission" date="2015-04" db="EMBL/GenBank/DDBJ databases">
        <title>Genome sequencing of pathogens of bean.</title>
        <authorList>
            <person name="Harrison J."/>
            <person name="Aritua V."/>
            <person name="Sapp M."/>
            <person name="Smith J."/>
            <person name="Studholme D.J."/>
        </authorList>
    </citation>
    <scope>NUCLEOTIDE SEQUENCE [LARGE SCALE GENOMIC DNA]</scope>
    <source>
        <strain evidence="2">NCPPB 1058</strain>
    </source>
</reference>
<organism evidence="1 2">
    <name type="scientific">Xanthomonas citri pv. fuscans</name>
    <dbReference type="NCBI Taxonomy" id="366649"/>
    <lineage>
        <taxon>Bacteria</taxon>
        <taxon>Pseudomonadati</taxon>
        <taxon>Pseudomonadota</taxon>
        <taxon>Gammaproteobacteria</taxon>
        <taxon>Lysobacterales</taxon>
        <taxon>Lysobacteraceae</taxon>
        <taxon>Xanthomonas</taxon>
    </lineage>
</organism>
<accession>A0AB34QBX3</accession>